<evidence type="ECO:0000256" key="2">
    <source>
        <dbReference type="ARBA" id="ARBA00022475"/>
    </source>
</evidence>
<accession>A0AAE4FU39</accession>
<evidence type="ECO:0000313" key="7">
    <source>
        <dbReference type="EMBL" id="MDS3861414.1"/>
    </source>
</evidence>
<comment type="subcellular location">
    <subcellularLocation>
        <location evidence="1">Cell membrane</location>
        <topology evidence="1">Multi-pass membrane protein</topology>
    </subcellularLocation>
</comment>
<evidence type="ECO:0000256" key="1">
    <source>
        <dbReference type="ARBA" id="ARBA00004651"/>
    </source>
</evidence>
<evidence type="ECO:0000313" key="8">
    <source>
        <dbReference type="Proteomes" id="UP001268256"/>
    </source>
</evidence>
<sequence length="378" mass="42185">MAVAPTRPWLPISLPVLDRYLLLEMIAPFIWGLGIFTIIAAVIGTVFELIRRVLDSGLGVAEAGQVFLLRLPSFIVLGIPMAILFGTLMAYSRLSRRSEIIACKSVGIGARRLVVPALLAGLVAMTSTWALNEYVVPASSYQAYLRLKAGIDQPVTPFQERNIFYREFAQRYLQQIFFAQEFDGQVMQGVTILNFGQGLLSEIIAAESAEWFEPERAWKLSNGTRYLLDGNQAYQEVVPFTHQAFTYRRTPLELAQEIRTPEFMSSGEVKDFLGILLQSGDQKRIRTWRVQLQEKRSLPWVCLLLALIGSVLGINSPRSNNAWAFGLSVAVIFSYYLVSFVTISFGQGGILSPFVASWSPKIGLGLIGILLLIQAQRR</sequence>
<evidence type="ECO:0000256" key="3">
    <source>
        <dbReference type="ARBA" id="ARBA00022692"/>
    </source>
</evidence>
<dbReference type="InterPro" id="IPR005495">
    <property type="entry name" value="LptG/LptF_permease"/>
</dbReference>
<keyword evidence="8" id="KW-1185">Reference proteome</keyword>
<comment type="caution">
    <text evidence="7">The sequence shown here is derived from an EMBL/GenBank/DDBJ whole genome shotgun (WGS) entry which is preliminary data.</text>
</comment>
<dbReference type="GO" id="GO:0015920">
    <property type="term" value="P:lipopolysaccharide transport"/>
    <property type="evidence" value="ECO:0007669"/>
    <property type="project" value="TreeGrafter"/>
</dbReference>
<dbReference type="EMBL" id="JAVMIP010000012">
    <property type="protein sequence ID" value="MDS3861414.1"/>
    <property type="molecule type" value="Genomic_DNA"/>
</dbReference>
<feature type="transmembrane region" description="Helical" evidence="6">
    <location>
        <begin position="351"/>
        <end position="373"/>
    </location>
</feature>
<feature type="transmembrane region" description="Helical" evidence="6">
    <location>
        <begin position="113"/>
        <end position="131"/>
    </location>
</feature>
<keyword evidence="5 6" id="KW-0472">Membrane</keyword>
<dbReference type="PANTHER" id="PTHR33529">
    <property type="entry name" value="SLR0882 PROTEIN-RELATED"/>
    <property type="match status" value="1"/>
</dbReference>
<feature type="transmembrane region" description="Helical" evidence="6">
    <location>
        <begin position="21"/>
        <end position="47"/>
    </location>
</feature>
<evidence type="ECO:0000256" key="6">
    <source>
        <dbReference type="SAM" id="Phobius"/>
    </source>
</evidence>
<reference evidence="8" key="1">
    <citation type="submission" date="2023-07" db="EMBL/GenBank/DDBJ databases">
        <authorList>
            <person name="Luz R."/>
            <person name="Cordeiro R."/>
            <person name="Fonseca A."/>
            <person name="Goncalves V."/>
        </authorList>
    </citation>
    <scope>NUCLEOTIDE SEQUENCE [LARGE SCALE GENOMIC DNA]</scope>
    <source>
        <strain evidence="8">BACA0444</strain>
    </source>
</reference>
<keyword evidence="2" id="KW-1003">Cell membrane</keyword>
<dbReference type="Pfam" id="PF03739">
    <property type="entry name" value="LptF_LptG"/>
    <property type="match status" value="1"/>
</dbReference>
<dbReference type="Proteomes" id="UP001268256">
    <property type="component" value="Unassembled WGS sequence"/>
</dbReference>
<organism evidence="7 8">
    <name type="scientific">Pseudocalidococcus azoricus BACA0444</name>
    <dbReference type="NCBI Taxonomy" id="2918990"/>
    <lineage>
        <taxon>Bacteria</taxon>
        <taxon>Bacillati</taxon>
        <taxon>Cyanobacteriota</taxon>
        <taxon>Cyanophyceae</taxon>
        <taxon>Acaryochloridales</taxon>
        <taxon>Thermosynechococcaceae</taxon>
        <taxon>Pseudocalidococcus</taxon>
        <taxon>Pseudocalidococcus azoricus</taxon>
    </lineage>
</organism>
<evidence type="ECO:0000256" key="5">
    <source>
        <dbReference type="ARBA" id="ARBA00023136"/>
    </source>
</evidence>
<feature type="transmembrane region" description="Helical" evidence="6">
    <location>
        <begin position="297"/>
        <end position="315"/>
    </location>
</feature>
<name>A0AAE4FU39_9CYAN</name>
<proteinExistence type="predicted"/>
<keyword evidence="3 6" id="KW-0812">Transmembrane</keyword>
<protein>
    <submittedName>
        <fullName evidence="7">LptF/LptG family permease</fullName>
    </submittedName>
</protein>
<gene>
    <name evidence="7" type="ORF">RIF25_11410</name>
</gene>
<dbReference type="PANTHER" id="PTHR33529:SF6">
    <property type="entry name" value="YJGP_YJGQ FAMILY PERMEASE"/>
    <property type="match status" value="1"/>
</dbReference>
<keyword evidence="4 6" id="KW-1133">Transmembrane helix</keyword>
<dbReference type="AlphaFoldDB" id="A0AAE4FU39"/>
<feature type="transmembrane region" description="Helical" evidence="6">
    <location>
        <begin position="67"/>
        <end position="92"/>
    </location>
</feature>
<dbReference type="GO" id="GO:0043190">
    <property type="term" value="C:ATP-binding cassette (ABC) transporter complex"/>
    <property type="evidence" value="ECO:0007669"/>
    <property type="project" value="TreeGrafter"/>
</dbReference>
<evidence type="ECO:0000256" key="4">
    <source>
        <dbReference type="ARBA" id="ARBA00022989"/>
    </source>
</evidence>
<feature type="transmembrane region" description="Helical" evidence="6">
    <location>
        <begin position="322"/>
        <end position="345"/>
    </location>
</feature>
<dbReference type="RefSeq" id="WP_322878657.1">
    <property type="nucleotide sequence ID" value="NZ_JAVMIP010000012.1"/>
</dbReference>